<protein>
    <submittedName>
        <fullName evidence="3">Transcriptional regulator, XRE family</fullName>
    </submittedName>
</protein>
<dbReference type="Gene3D" id="1.10.260.40">
    <property type="entry name" value="lambda repressor-like DNA-binding domains"/>
    <property type="match status" value="1"/>
</dbReference>
<dbReference type="CDD" id="cd00093">
    <property type="entry name" value="HTH_XRE"/>
    <property type="match status" value="1"/>
</dbReference>
<evidence type="ECO:0000259" key="2">
    <source>
        <dbReference type="PROSITE" id="PS50943"/>
    </source>
</evidence>
<dbReference type="SMART" id="SM00530">
    <property type="entry name" value="HTH_XRE"/>
    <property type="match status" value="1"/>
</dbReference>
<dbReference type="EMBL" id="CP001635">
    <property type="protein sequence ID" value="ACS19074.1"/>
    <property type="molecule type" value="Genomic_DNA"/>
</dbReference>
<organism evidence="3">
    <name type="scientific">Variovorax paradoxus (strain S110)</name>
    <dbReference type="NCBI Taxonomy" id="543728"/>
    <lineage>
        <taxon>Bacteria</taxon>
        <taxon>Pseudomonadati</taxon>
        <taxon>Pseudomonadota</taxon>
        <taxon>Betaproteobacteria</taxon>
        <taxon>Burkholderiales</taxon>
        <taxon>Comamonadaceae</taxon>
        <taxon>Variovorax</taxon>
    </lineage>
</organism>
<dbReference type="SUPFAM" id="SSF47413">
    <property type="entry name" value="lambda repressor-like DNA-binding domains"/>
    <property type="match status" value="1"/>
</dbReference>
<feature type="domain" description="HTH cro/C1-type" evidence="2">
    <location>
        <begin position="12"/>
        <end position="66"/>
    </location>
</feature>
<keyword evidence="1" id="KW-0238">DNA-binding</keyword>
<dbReference type="PANTHER" id="PTHR46558">
    <property type="entry name" value="TRACRIPTIONAL REGULATORY PROTEIN-RELATED-RELATED"/>
    <property type="match status" value="1"/>
</dbReference>
<dbReference type="InterPro" id="IPR001387">
    <property type="entry name" value="Cro/C1-type_HTH"/>
</dbReference>
<dbReference type="PROSITE" id="PS50943">
    <property type="entry name" value="HTH_CROC1"/>
    <property type="match status" value="1"/>
</dbReference>
<dbReference type="OrthoDB" id="8564427at2"/>
<reference evidence="3" key="1">
    <citation type="submission" date="2009-06" db="EMBL/GenBank/DDBJ databases">
        <title>Complete sequence of chromosome 1 of Variovorax paradoxus S110.</title>
        <authorList>
            <consortium name="US DOE Joint Genome Institute"/>
            <person name="Lucas S."/>
            <person name="Copeland A."/>
            <person name="Lapidus A."/>
            <person name="Glavina del Rio T."/>
            <person name="Tice H."/>
            <person name="Bruce D."/>
            <person name="Goodwin L."/>
            <person name="Pitluck S."/>
            <person name="Chertkov O."/>
            <person name="Brettin T."/>
            <person name="Detter J.C."/>
            <person name="Han C."/>
            <person name="Larimer F."/>
            <person name="Land M."/>
            <person name="Hauser L."/>
            <person name="Kyrpides N."/>
            <person name="Ovchinnikova G."/>
            <person name="Orwin P."/>
            <person name="Leadbetter J.R."/>
            <person name="Spain J.C."/>
            <person name="Han J.I."/>
        </authorList>
    </citation>
    <scope>NUCLEOTIDE SEQUENCE</scope>
    <source>
        <strain evidence="3">S110</strain>
    </source>
</reference>
<dbReference type="Pfam" id="PF01381">
    <property type="entry name" value="HTH_3"/>
    <property type="match status" value="1"/>
</dbReference>
<evidence type="ECO:0000313" key="3">
    <source>
        <dbReference type="EMBL" id="ACS19074.1"/>
    </source>
</evidence>
<dbReference type="KEGG" id="vap:Vapar_2448"/>
<sequence length="196" mass="21090">MDSFASTFASNLKRLRTERFLTQKQLADAIRITTRTLIRWENAEGEPGISELRMLASFFDIGIDQLISDLLPPNDSGALARVADLACPLLDYWIARTQGMSVELTPDGPVMYEAGVGQSPVPQFSGDLALIEPLMRGKGVQLETLRAGAAFDGAAKTGDGWVARCNECATAYWGKTIAEAGARAWLASEVGPVIAV</sequence>
<proteinExistence type="predicted"/>
<dbReference type="STRING" id="543728.Vapar_2448"/>
<dbReference type="InterPro" id="IPR010982">
    <property type="entry name" value="Lambda_DNA-bd_dom_sf"/>
</dbReference>
<dbReference type="AlphaFoldDB" id="C5CJM1"/>
<gene>
    <name evidence="3" type="ordered locus">Vapar_2448</name>
</gene>
<dbReference type="PANTHER" id="PTHR46558:SF11">
    <property type="entry name" value="HTH-TYPE TRANSCRIPTIONAL REGULATOR XRE"/>
    <property type="match status" value="1"/>
</dbReference>
<evidence type="ECO:0000256" key="1">
    <source>
        <dbReference type="ARBA" id="ARBA00023125"/>
    </source>
</evidence>
<dbReference type="HOGENOM" id="CLU_1389701_0_0_4"/>
<dbReference type="GO" id="GO:0003677">
    <property type="term" value="F:DNA binding"/>
    <property type="evidence" value="ECO:0007669"/>
    <property type="project" value="UniProtKB-KW"/>
</dbReference>
<accession>C5CJM1</accession>
<name>C5CJM1_VARPS</name>